<comment type="similarity">
    <text evidence="1">Belongs to the sulfur carrier protein TusA family.</text>
</comment>
<dbReference type="EMBL" id="AP025591">
    <property type="protein sequence ID" value="BDG03278.1"/>
    <property type="molecule type" value="Genomic_DNA"/>
</dbReference>
<sequence length="75" mass="8362">MGLNFMKIDCSGMRCPQPVLKLAVETAETPAGTVVEIIGDCPTFEKDIRTFCERRKKTLLSVRADGPKCVIQIQY</sequence>
<dbReference type="PANTHER" id="PTHR33279:SF6">
    <property type="entry name" value="SULFUR CARRIER PROTEIN YEDF-RELATED"/>
    <property type="match status" value="1"/>
</dbReference>
<dbReference type="RefSeq" id="WP_248361149.1">
    <property type="nucleotide sequence ID" value="NZ_AP025591.1"/>
</dbReference>
<dbReference type="PROSITE" id="PS01148">
    <property type="entry name" value="UPF0033"/>
    <property type="match status" value="1"/>
</dbReference>
<feature type="domain" description="UPF0033" evidence="2">
    <location>
        <begin position="8"/>
        <end position="32"/>
    </location>
</feature>
<dbReference type="CDD" id="cd00291">
    <property type="entry name" value="SirA_YedF_YeeD"/>
    <property type="match status" value="1"/>
</dbReference>
<evidence type="ECO:0000313" key="3">
    <source>
        <dbReference type="EMBL" id="BDG03278.1"/>
    </source>
</evidence>
<organism evidence="3 4">
    <name type="scientific">Anaeromyxobacter oryzae</name>
    <dbReference type="NCBI Taxonomy" id="2918170"/>
    <lineage>
        <taxon>Bacteria</taxon>
        <taxon>Pseudomonadati</taxon>
        <taxon>Myxococcota</taxon>
        <taxon>Myxococcia</taxon>
        <taxon>Myxococcales</taxon>
        <taxon>Cystobacterineae</taxon>
        <taxon>Anaeromyxobacteraceae</taxon>
        <taxon>Anaeromyxobacter</taxon>
    </lineage>
</organism>
<keyword evidence="4" id="KW-1185">Reference proteome</keyword>
<reference evidence="4" key="1">
    <citation type="journal article" date="2022" name="Int. J. Syst. Evol. Microbiol.">
        <title>Anaeromyxobacter oryzae sp. nov., Anaeromyxobacter diazotrophicus sp. nov. and Anaeromyxobacter paludicola sp. nov., isolated from paddy soils.</title>
        <authorList>
            <person name="Itoh H."/>
            <person name="Xu Z."/>
            <person name="Mise K."/>
            <person name="Masuda Y."/>
            <person name="Ushijima N."/>
            <person name="Hayakawa C."/>
            <person name="Shiratori Y."/>
            <person name="Senoo K."/>
        </authorList>
    </citation>
    <scope>NUCLEOTIDE SEQUENCE [LARGE SCALE GENOMIC DNA]</scope>
    <source>
        <strain evidence="4">Red232</strain>
    </source>
</reference>
<accession>A0ABM7WUU5</accession>
<dbReference type="SUPFAM" id="SSF64307">
    <property type="entry name" value="SirA-like"/>
    <property type="match status" value="1"/>
</dbReference>
<dbReference type="Pfam" id="PF01206">
    <property type="entry name" value="TusA"/>
    <property type="match status" value="1"/>
</dbReference>
<dbReference type="PANTHER" id="PTHR33279">
    <property type="entry name" value="SULFUR CARRIER PROTEIN YEDF-RELATED"/>
    <property type="match status" value="1"/>
</dbReference>
<dbReference type="InterPro" id="IPR001455">
    <property type="entry name" value="TusA-like"/>
</dbReference>
<proteinExistence type="inferred from homology"/>
<dbReference type="Proteomes" id="UP001162891">
    <property type="component" value="Chromosome"/>
</dbReference>
<protein>
    <recommendedName>
        <fullName evidence="2">UPF0033 domain-containing protein</fullName>
    </recommendedName>
</protein>
<evidence type="ECO:0000256" key="1">
    <source>
        <dbReference type="ARBA" id="ARBA00008984"/>
    </source>
</evidence>
<evidence type="ECO:0000313" key="4">
    <source>
        <dbReference type="Proteomes" id="UP001162891"/>
    </source>
</evidence>
<evidence type="ECO:0000259" key="2">
    <source>
        <dbReference type="PROSITE" id="PS01148"/>
    </source>
</evidence>
<dbReference type="InterPro" id="IPR036868">
    <property type="entry name" value="TusA-like_sf"/>
</dbReference>
<name>A0ABM7WUU5_9BACT</name>
<gene>
    <name evidence="3" type="ORF">AMOR_22740</name>
</gene>
<dbReference type="Gene3D" id="3.30.110.40">
    <property type="entry name" value="TusA-like domain"/>
    <property type="match status" value="1"/>
</dbReference>